<name>A0ACC2SD14_9FUNG</name>
<dbReference type="EMBL" id="QTSX02005232">
    <property type="protein sequence ID" value="KAJ9060205.1"/>
    <property type="molecule type" value="Genomic_DNA"/>
</dbReference>
<organism evidence="1 2">
    <name type="scientific">Entomophthora muscae</name>
    <dbReference type="NCBI Taxonomy" id="34485"/>
    <lineage>
        <taxon>Eukaryota</taxon>
        <taxon>Fungi</taxon>
        <taxon>Fungi incertae sedis</taxon>
        <taxon>Zoopagomycota</taxon>
        <taxon>Entomophthoromycotina</taxon>
        <taxon>Entomophthoromycetes</taxon>
        <taxon>Entomophthorales</taxon>
        <taxon>Entomophthoraceae</taxon>
        <taxon>Entomophthora</taxon>
    </lineage>
</organism>
<proteinExistence type="predicted"/>
<dbReference type="Proteomes" id="UP001165960">
    <property type="component" value="Unassembled WGS sequence"/>
</dbReference>
<comment type="caution">
    <text evidence="1">The sequence shown here is derived from an EMBL/GenBank/DDBJ whole genome shotgun (WGS) entry which is preliminary data.</text>
</comment>
<accession>A0ACC2SD14</accession>
<evidence type="ECO:0000313" key="1">
    <source>
        <dbReference type="EMBL" id="KAJ9060205.1"/>
    </source>
</evidence>
<evidence type="ECO:0000313" key="2">
    <source>
        <dbReference type="Proteomes" id="UP001165960"/>
    </source>
</evidence>
<sequence>MRTMGKEKKQKTPRPFFLPPPPKKKEISRPRRGGVHHPHNTISASRELSMLDPASVPKIMPTSIAAFLHPAEMSSFAGLQTENTNCEAMDG</sequence>
<keyword evidence="2" id="KW-1185">Reference proteome</keyword>
<reference evidence="1" key="1">
    <citation type="submission" date="2022-04" db="EMBL/GenBank/DDBJ databases">
        <title>Genome of the entomopathogenic fungus Entomophthora muscae.</title>
        <authorList>
            <person name="Elya C."/>
            <person name="Lovett B.R."/>
            <person name="Lee E."/>
            <person name="Macias A.M."/>
            <person name="Hajek A.E."/>
            <person name="De Bivort B.L."/>
            <person name="Kasson M.T."/>
            <person name="De Fine Licht H.H."/>
            <person name="Stajich J.E."/>
        </authorList>
    </citation>
    <scope>NUCLEOTIDE SEQUENCE</scope>
    <source>
        <strain evidence="1">Berkeley</strain>
    </source>
</reference>
<gene>
    <name evidence="1" type="ORF">DSO57_1033353</name>
</gene>
<protein>
    <submittedName>
        <fullName evidence="1">Uncharacterized protein</fullName>
    </submittedName>
</protein>